<proteinExistence type="predicted"/>
<protein>
    <submittedName>
        <fullName evidence="1">Uncharacterized protein</fullName>
    </submittedName>
</protein>
<gene>
    <name evidence="1" type="ORF">pZL12.26c</name>
</gene>
<keyword evidence="2" id="KW-1185">Reference proteome</keyword>
<evidence type="ECO:0000313" key="2">
    <source>
        <dbReference type="Proteomes" id="UP000298310"/>
    </source>
</evidence>
<dbReference type="EMBL" id="GQ919031">
    <property type="protein sequence ID" value="ACX71103.1"/>
    <property type="molecule type" value="Genomic_DNA"/>
</dbReference>
<name>D0UWD1_9CAUD</name>
<dbReference type="Proteomes" id="UP000298310">
    <property type="component" value="Segment"/>
</dbReference>
<evidence type="ECO:0000313" key="1">
    <source>
        <dbReference type="EMBL" id="ACX71103.1"/>
    </source>
</evidence>
<reference evidence="1 2" key="1">
    <citation type="journal article" date="2010" name="J. Bacteriol.">
        <title>Characterization of the replication, transfer, and plasmid/lytic phage cycle of the Streptomyces plasmid-phage pZL12.</title>
        <authorList>
            <person name="Zhong L."/>
            <person name="Cheng Q."/>
            <person name="Tian X."/>
            <person name="Zhao L."/>
            <person name="Qin Z."/>
        </authorList>
    </citation>
    <scope>NUCLEOTIDE SEQUENCE [LARGE SCALE GENOMIC DNA]</scope>
</reference>
<sequence>MGAVLLYLSVSLLLSAPFGVAVWRYLACRPAVVPEEYAVYRRRPDLEEEVVMAELIVRTSYVGLADLYETPAPSGGGPR</sequence>
<organism evidence="1 2">
    <name type="scientific">Streptomyces phage ZL12</name>
    <dbReference type="NCBI Taxonomy" id="2570911"/>
    <lineage>
        <taxon>Viruses</taxon>
        <taxon>Duplodnaviria</taxon>
        <taxon>Heunggongvirae</taxon>
        <taxon>Uroviricota</taxon>
        <taxon>Caudoviricetes</taxon>
        <taxon>Fuzanglongvirus</taxon>
        <taxon>Fuzanglongvirus ZL12</taxon>
    </lineage>
</organism>
<dbReference type="KEGG" id="vg:80142642"/>
<accession>D0UWD1</accession>